<organism evidence="1 2">
    <name type="scientific">Paraburkholderia youngii</name>
    <dbReference type="NCBI Taxonomy" id="2782701"/>
    <lineage>
        <taxon>Bacteria</taxon>
        <taxon>Pseudomonadati</taxon>
        <taxon>Pseudomonadota</taxon>
        <taxon>Betaproteobacteria</taxon>
        <taxon>Burkholderiales</taxon>
        <taxon>Burkholderiaceae</taxon>
        <taxon>Paraburkholderia</taxon>
    </lineage>
</organism>
<dbReference type="Proteomes" id="UP000592820">
    <property type="component" value="Unassembled WGS sequence"/>
</dbReference>
<dbReference type="AlphaFoldDB" id="A0A7W8LDU5"/>
<protein>
    <submittedName>
        <fullName evidence="1">Uncharacterized protein</fullName>
    </submittedName>
</protein>
<sequence>MPSGHFYCAVVGESVLAPAPVFSLRHKAAKLAESAARHAQAYDEHVRTGVPDMAGTI</sequence>
<evidence type="ECO:0000313" key="1">
    <source>
        <dbReference type="EMBL" id="MBB5405200.1"/>
    </source>
</evidence>
<comment type="caution">
    <text evidence="1">The sequence shown here is derived from an EMBL/GenBank/DDBJ whole genome shotgun (WGS) entry which is preliminary data.</text>
</comment>
<accession>A0A7W8LDU5</accession>
<gene>
    <name evidence="1" type="ORF">HDG41_007296</name>
</gene>
<proteinExistence type="predicted"/>
<dbReference type="EMBL" id="JACHDE010000029">
    <property type="protein sequence ID" value="MBB5405200.1"/>
    <property type="molecule type" value="Genomic_DNA"/>
</dbReference>
<evidence type="ECO:0000313" key="2">
    <source>
        <dbReference type="Proteomes" id="UP000592820"/>
    </source>
</evidence>
<reference evidence="1 2" key="1">
    <citation type="submission" date="2020-08" db="EMBL/GenBank/DDBJ databases">
        <title>Genomic Encyclopedia of Type Strains, Phase IV (KMG-V): Genome sequencing to study the core and pangenomes of soil and plant-associated prokaryotes.</title>
        <authorList>
            <person name="Whitman W."/>
        </authorList>
    </citation>
    <scope>NUCLEOTIDE SEQUENCE [LARGE SCALE GENOMIC DNA]</scope>
    <source>
        <strain evidence="1 2">JPY162</strain>
    </source>
</reference>
<name>A0A7W8LDU5_9BURK</name>
<dbReference type="RefSeq" id="WP_176123638.1">
    <property type="nucleotide sequence ID" value="NZ_JACHDE010000029.1"/>
</dbReference>